<dbReference type="GO" id="GO:0042274">
    <property type="term" value="P:ribosomal small subunit biogenesis"/>
    <property type="evidence" value="ECO:0007669"/>
    <property type="project" value="TreeGrafter"/>
</dbReference>
<dbReference type="GO" id="GO:0005730">
    <property type="term" value="C:nucleolus"/>
    <property type="evidence" value="ECO:0007669"/>
    <property type="project" value="UniProtKB-SubCell"/>
</dbReference>
<feature type="domain" description="MI" evidence="6">
    <location>
        <begin position="630"/>
        <end position="746"/>
    </location>
</feature>
<comment type="subcellular location">
    <subcellularLocation>
        <location evidence="1">Nucleus</location>
        <location evidence="1">Nucleolus</location>
    </subcellularLocation>
</comment>
<dbReference type="EMBL" id="GIIL01000444">
    <property type="protein sequence ID" value="NOV44170.1"/>
    <property type="molecule type" value="Transcribed_RNA"/>
</dbReference>
<dbReference type="InterPro" id="IPR050781">
    <property type="entry name" value="CWC22_splicing_factor"/>
</dbReference>
<evidence type="ECO:0000313" key="7">
    <source>
        <dbReference type="EMBL" id="NOV44170.1"/>
    </source>
</evidence>
<feature type="region of interest" description="Disordered" evidence="5">
    <location>
        <begin position="1"/>
        <end position="66"/>
    </location>
</feature>
<dbReference type="SUPFAM" id="SSF48371">
    <property type="entry name" value="ARM repeat"/>
    <property type="match status" value="1"/>
</dbReference>
<protein>
    <submittedName>
        <fullName evidence="7">Protein involved in high osmolarity signaling pathway</fullName>
    </submittedName>
</protein>
<dbReference type="Gene3D" id="1.25.40.180">
    <property type="match status" value="1"/>
</dbReference>
<evidence type="ECO:0000256" key="3">
    <source>
        <dbReference type="ARBA" id="ARBA00023242"/>
    </source>
</evidence>
<feature type="compositionally biased region" description="Basic and acidic residues" evidence="5">
    <location>
        <begin position="44"/>
        <end position="56"/>
    </location>
</feature>
<reference evidence="7" key="1">
    <citation type="submission" date="2020-03" db="EMBL/GenBank/DDBJ databases">
        <title>Transcriptomic Profiling of the Digestive Tract of the Rat Flea, Xenopsylla cheopis, Following Blood Feeding and Infection with Yersinia pestis.</title>
        <authorList>
            <person name="Bland D.M."/>
            <person name="Martens C.A."/>
            <person name="Virtaneva K."/>
            <person name="Kanakabandi K."/>
            <person name="Long D."/>
            <person name="Rosenke R."/>
            <person name="Saturday G.A."/>
            <person name="Hoyt F.H."/>
            <person name="Bruno D.P."/>
            <person name="Ribeiro J.M.C."/>
            <person name="Hinnebusch J."/>
        </authorList>
    </citation>
    <scope>NUCLEOTIDE SEQUENCE</scope>
</reference>
<name>A0A6M2DEV0_XENCH</name>
<feature type="compositionally biased region" description="Acidic residues" evidence="5">
    <location>
        <begin position="271"/>
        <end position="289"/>
    </location>
</feature>
<organism evidence="7">
    <name type="scientific">Xenopsylla cheopis</name>
    <name type="common">Oriental rat flea</name>
    <name type="synonym">Pulex cheopis</name>
    <dbReference type="NCBI Taxonomy" id="163159"/>
    <lineage>
        <taxon>Eukaryota</taxon>
        <taxon>Metazoa</taxon>
        <taxon>Ecdysozoa</taxon>
        <taxon>Arthropoda</taxon>
        <taxon>Hexapoda</taxon>
        <taxon>Insecta</taxon>
        <taxon>Pterygota</taxon>
        <taxon>Neoptera</taxon>
        <taxon>Endopterygota</taxon>
        <taxon>Siphonaptera</taxon>
        <taxon>Pulicidae</taxon>
        <taxon>Xenopsyllinae</taxon>
        <taxon>Xenopsylla</taxon>
    </lineage>
</organism>
<dbReference type="PROSITE" id="PS51366">
    <property type="entry name" value="MI"/>
    <property type="match status" value="1"/>
</dbReference>
<dbReference type="InterPro" id="IPR016024">
    <property type="entry name" value="ARM-type_fold"/>
</dbReference>
<feature type="compositionally biased region" description="Acidic residues" evidence="5">
    <location>
        <begin position="190"/>
        <end position="203"/>
    </location>
</feature>
<evidence type="ECO:0000259" key="6">
    <source>
        <dbReference type="PROSITE" id="PS51366"/>
    </source>
</evidence>
<feature type="coiled-coil region" evidence="4">
    <location>
        <begin position="84"/>
        <end position="130"/>
    </location>
</feature>
<dbReference type="GO" id="GO:0003723">
    <property type="term" value="F:RNA binding"/>
    <property type="evidence" value="ECO:0007669"/>
    <property type="project" value="InterPro"/>
</dbReference>
<dbReference type="AlphaFoldDB" id="A0A6M2DEV0"/>
<evidence type="ECO:0000256" key="4">
    <source>
        <dbReference type="SAM" id="Coils"/>
    </source>
</evidence>
<dbReference type="Pfam" id="PF02847">
    <property type="entry name" value="MA3"/>
    <property type="match status" value="1"/>
</dbReference>
<feature type="region of interest" description="Disordered" evidence="5">
    <location>
        <begin position="190"/>
        <end position="317"/>
    </location>
</feature>
<comment type="similarity">
    <text evidence="2">Belongs to the CWC22 family.</text>
</comment>
<keyword evidence="4" id="KW-0175">Coiled coil</keyword>
<evidence type="ECO:0000256" key="5">
    <source>
        <dbReference type="SAM" id="MobiDB-lite"/>
    </source>
</evidence>
<dbReference type="SMART" id="SM00544">
    <property type="entry name" value="MA3"/>
    <property type="match status" value="1"/>
</dbReference>
<dbReference type="Pfam" id="PF02854">
    <property type="entry name" value="MIF4G"/>
    <property type="match status" value="1"/>
</dbReference>
<accession>A0A6M2DEV0</accession>
<keyword evidence="3" id="KW-0539">Nucleus</keyword>
<dbReference type="InterPro" id="IPR003891">
    <property type="entry name" value="Initiation_fac_eIF4g_MI"/>
</dbReference>
<sequence>MGAALNKKDKLKNKHRKTRKENRKEKRKQKKIDRNAYYSKKNKRVNESKDVNDKASKKSSITKENQLKKNVAKSGFKKEKSLFVNDVILDINKEKNRHNNLKNEMMKNRRKQLQDTNELEDQSIKKLEKQLNLKPNKKKIAKSFAEDGLDYILELCDSSILAQKGNTGEKIMNLKNLSNEMDDDNFLSEEESQDMDAQLDDTDSEMKSDNDADSEFEENNKYSEAESDFDQSDKDLINSESDYDDNELKNNSNNLESGANKRRKIQKLINEEFDSENSENDENTEDDNEITEKNEFKEDIYGRKRDKDGNIVQENSGKYIPPHVRAHMLSSEQSEKMQRLKRQIKGLLNKLTELNIHRISSDLENIYMSNSHHDTNSTLTNASLEFLININSVPDIMMAHHAMLVSILHANVGSDIGAFYLQTVIKEFNTLLSEELTIENKKTENVSRIISHLYNFKIFSGRLLLDILTKLAENLNEKRLDCILIILRNSGFFLRKDSPGDLKDIILKIQTAANSAMSNLNNRSRIKFLIDVLLAIKNNNVSKIPSHDPAQLSHLQKLVKNYYRKGNYVTTLNVSFDDMLKADEHGRWWSVGSAWSGSGKANVENTPKTNFNTYSKKLLELAKKQRMNTEIRKNIFCTIMSGEDYLNAFEKVLHLGLKGNQEQELVHVLLSCCLQEKKYNPYYSLLAQKFCDLGRKYRISFQYGLWDKIRELSTLTNSELRNLAKFMIHLLVGGGLSLCVLKIIDFSDLQKVELQLIRHILVGVLLNESEAVVKHIFERILKSPKLKMFRESLRLFLHHFLVIDKSTVRLNEKSKELLAQRIKIVEHILITGEARGSF</sequence>
<evidence type="ECO:0000256" key="1">
    <source>
        <dbReference type="ARBA" id="ARBA00004604"/>
    </source>
</evidence>
<feature type="compositionally biased region" description="Basic and acidic residues" evidence="5">
    <location>
        <begin position="290"/>
        <end position="309"/>
    </location>
</feature>
<proteinExistence type="inferred from homology"/>
<feature type="coiled-coil region" evidence="4">
    <location>
        <begin position="330"/>
        <end position="357"/>
    </location>
</feature>
<feature type="compositionally biased region" description="Basic residues" evidence="5">
    <location>
        <begin position="9"/>
        <end position="31"/>
    </location>
</feature>
<evidence type="ECO:0000256" key="2">
    <source>
        <dbReference type="ARBA" id="ARBA00006856"/>
    </source>
</evidence>
<dbReference type="SMART" id="SM00543">
    <property type="entry name" value="MIF4G"/>
    <property type="match status" value="1"/>
</dbReference>
<dbReference type="PANTHER" id="PTHR18034">
    <property type="entry name" value="CELL CYCLE CONTROL PROTEIN CWF22-RELATED"/>
    <property type="match status" value="1"/>
</dbReference>
<dbReference type="InterPro" id="IPR003890">
    <property type="entry name" value="MIF4G-like_typ-3"/>
</dbReference>
<dbReference type="PANTHER" id="PTHR18034:SF4">
    <property type="entry name" value="NUCLEOLAR MIF4G DOMAIN-CONTAINING PROTEIN 1"/>
    <property type="match status" value="1"/>
</dbReference>